<proteinExistence type="predicted"/>
<gene>
    <name evidence="1" type="ORF">L3Q82_003292</name>
</gene>
<dbReference type="EMBL" id="CM041549">
    <property type="protein sequence ID" value="KAI3356658.1"/>
    <property type="molecule type" value="Genomic_DNA"/>
</dbReference>
<evidence type="ECO:0000313" key="2">
    <source>
        <dbReference type="Proteomes" id="UP000831701"/>
    </source>
</evidence>
<name>A0ACB8VM43_9TELE</name>
<evidence type="ECO:0000313" key="1">
    <source>
        <dbReference type="EMBL" id="KAI3356658.1"/>
    </source>
</evidence>
<organism evidence="1 2">
    <name type="scientific">Scortum barcoo</name>
    <name type="common">barcoo grunter</name>
    <dbReference type="NCBI Taxonomy" id="214431"/>
    <lineage>
        <taxon>Eukaryota</taxon>
        <taxon>Metazoa</taxon>
        <taxon>Chordata</taxon>
        <taxon>Craniata</taxon>
        <taxon>Vertebrata</taxon>
        <taxon>Euteleostomi</taxon>
        <taxon>Actinopterygii</taxon>
        <taxon>Neopterygii</taxon>
        <taxon>Teleostei</taxon>
        <taxon>Neoteleostei</taxon>
        <taxon>Acanthomorphata</taxon>
        <taxon>Eupercaria</taxon>
        <taxon>Centrarchiformes</taxon>
        <taxon>Terapontoidei</taxon>
        <taxon>Terapontidae</taxon>
        <taxon>Scortum</taxon>
    </lineage>
</organism>
<accession>A0ACB8VM43</accession>
<comment type="caution">
    <text evidence="1">The sequence shown here is derived from an EMBL/GenBank/DDBJ whole genome shotgun (WGS) entry which is preliminary data.</text>
</comment>
<keyword evidence="2" id="KW-1185">Reference proteome</keyword>
<sequence length="486" mass="53587">MESPVGALSSTPPRDSKKAGATLYCCWPVGTNNSKRPIPNPKAQGSDPLVHRGELQHMAAELGSYKQAHTSSAAAHPGQLQSSGGSSPSQGAGFQSPSYAWRPPATTATQTTLHRPLMDLPAVVSLLEGGPTSPFRAEPGRVPWAKTRPPGARLRAPAPTPGLAPGWGPGNANPGDREALSPLPLPPPPPLGNEAKNVSKLKALQPVPTHITQSPFASAKKDAHVLQAENQKLFTEFVEHCLAVTQDCPEVLTFLQTKHSKASPDYLSSVEFRNTLGRCLTRAQANRSKIFVYINELCAVLKQHAAKKRQNITKVESGPCTSTSSPLQSTSVTPKSKHRTKVEMGEEEEVKPSTEEKQPSALELQEDNKNKEEEMEKKAKRASRKQIAYLENLLNVYNEEIRRLQQAELNLDDLETEESSYIQEHKLKRKMMKIYEKLCELKGCNTLTGRVIEQRISYSSTCYPEINRRIERFINSLEAQRNPPDY</sequence>
<reference evidence="1" key="1">
    <citation type="submission" date="2022-04" db="EMBL/GenBank/DDBJ databases">
        <title>Jade perch genome.</title>
        <authorList>
            <person name="Chao B."/>
        </authorList>
    </citation>
    <scope>NUCLEOTIDE SEQUENCE</scope>
    <source>
        <strain evidence="1">CB-2022</strain>
    </source>
</reference>
<dbReference type="Proteomes" id="UP000831701">
    <property type="component" value="Chromosome 19"/>
</dbReference>
<protein>
    <submittedName>
        <fullName evidence="1">Uncharacterized protein</fullName>
    </submittedName>
</protein>